<evidence type="ECO:0000256" key="1">
    <source>
        <dbReference type="ARBA" id="ARBA00022801"/>
    </source>
</evidence>
<evidence type="ECO:0000256" key="3">
    <source>
        <dbReference type="SAM" id="MobiDB-lite"/>
    </source>
</evidence>
<dbReference type="AlphaFoldDB" id="A0A261SL71"/>
<evidence type="ECO:0000259" key="4">
    <source>
        <dbReference type="Pfam" id="PF02834"/>
    </source>
</evidence>
<keyword evidence="1 2" id="KW-0378">Hydrolase</keyword>
<keyword evidence="6" id="KW-1185">Reference proteome</keyword>
<dbReference type="HAMAP" id="MF_01940">
    <property type="entry name" value="RNA_CPDase"/>
    <property type="match status" value="1"/>
</dbReference>
<dbReference type="Pfam" id="PF02834">
    <property type="entry name" value="LigT_PEase"/>
    <property type="match status" value="1"/>
</dbReference>
<feature type="active site" description="Proton acceptor" evidence="2">
    <location>
        <position position="171"/>
    </location>
</feature>
<dbReference type="Proteomes" id="UP000216020">
    <property type="component" value="Unassembled WGS sequence"/>
</dbReference>
<dbReference type="GO" id="GO:0008664">
    <property type="term" value="F:RNA 2',3'-cyclic 3'-phosphodiesterase activity"/>
    <property type="evidence" value="ECO:0007669"/>
    <property type="project" value="UniProtKB-EC"/>
</dbReference>
<dbReference type="GO" id="GO:0004113">
    <property type="term" value="F:2',3'-cyclic-nucleotide 3'-phosphodiesterase activity"/>
    <property type="evidence" value="ECO:0007669"/>
    <property type="project" value="InterPro"/>
</dbReference>
<proteinExistence type="inferred from homology"/>
<name>A0A261SL71_9BORD</name>
<protein>
    <recommendedName>
        <fullName evidence="2">RNA 2',3'-cyclic phosphodiesterase</fullName>
        <shortName evidence="2">RNA 2',3'-CPDase</shortName>
        <ecNumber evidence="2">3.1.4.58</ecNumber>
    </recommendedName>
</protein>
<feature type="domain" description="Phosphoesterase HXTX" evidence="4">
    <location>
        <begin position="59"/>
        <end position="135"/>
    </location>
</feature>
<dbReference type="GO" id="GO:0016874">
    <property type="term" value="F:ligase activity"/>
    <property type="evidence" value="ECO:0007669"/>
    <property type="project" value="UniProtKB-KW"/>
</dbReference>
<dbReference type="EMBL" id="NEVM01000001">
    <property type="protein sequence ID" value="OZI37073.1"/>
    <property type="molecule type" value="Genomic_DNA"/>
</dbReference>
<dbReference type="PANTHER" id="PTHR35561">
    <property type="entry name" value="RNA 2',3'-CYCLIC PHOSPHODIESTERASE"/>
    <property type="match status" value="1"/>
</dbReference>
<accession>A0A261SL71</accession>
<dbReference type="SUPFAM" id="SSF55144">
    <property type="entry name" value="LigT-like"/>
    <property type="match status" value="1"/>
</dbReference>
<reference evidence="6" key="1">
    <citation type="submission" date="2017-05" db="EMBL/GenBank/DDBJ databases">
        <title>Complete and WGS of Bordetella genogroups.</title>
        <authorList>
            <person name="Spilker T."/>
            <person name="Lipuma J."/>
        </authorList>
    </citation>
    <scope>NUCLEOTIDE SEQUENCE [LARGE SCALE GENOMIC DNA]</scope>
    <source>
        <strain evidence="6">AU16122</strain>
    </source>
</reference>
<evidence type="ECO:0000313" key="5">
    <source>
        <dbReference type="EMBL" id="OZI37073.1"/>
    </source>
</evidence>
<comment type="function">
    <text evidence="2">Hydrolyzes RNA 2',3'-cyclic phosphodiester to an RNA 2'-phosphomonoester.</text>
</comment>
<feature type="active site" description="Proton donor" evidence="2">
    <location>
        <position position="89"/>
    </location>
</feature>
<comment type="catalytic activity">
    <reaction evidence="2">
        <text>a 3'-end 2',3'-cyclophospho-ribonucleotide-RNA + H2O = a 3'-end 2'-phospho-ribonucleotide-RNA + H(+)</text>
        <dbReference type="Rhea" id="RHEA:11828"/>
        <dbReference type="Rhea" id="RHEA-COMP:10464"/>
        <dbReference type="Rhea" id="RHEA-COMP:17353"/>
        <dbReference type="ChEBI" id="CHEBI:15377"/>
        <dbReference type="ChEBI" id="CHEBI:15378"/>
        <dbReference type="ChEBI" id="CHEBI:83064"/>
        <dbReference type="ChEBI" id="CHEBI:173113"/>
        <dbReference type="EC" id="3.1.4.58"/>
    </reaction>
</comment>
<keyword evidence="5" id="KW-0436">Ligase</keyword>
<dbReference type="OrthoDB" id="7061261at2"/>
<dbReference type="Gene3D" id="3.90.1140.10">
    <property type="entry name" value="Cyclic phosphodiesterase"/>
    <property type="match status" value="1"/>
</dbReference>
<comment type="similarity">
    <text evidence="2">Belongs to the 2H phosphoesterase superfamily. ThpR family.</text>
</comment>
<dbReference type="InterPro" id="IPR004175">
    <property type="entry name" value="RNA_CPDase"/>
</dbReference>
<feature type="short sequence motif" description="HXTX 2" evidence="2">
    <location>
        <begin position="171"/>
        <end position="174"/>
    </location>
</feature>
<evidence type="ECO:0000313" key="6">
    <source>
        <dbReference type="Proteomes" id="UP000216020"/>
    </source>
</evidence>
<feature type="short sequence motif" description="HXTX 1" evidence="2">
    <location>
        <begin position="89"/>
        <end position="92"/>
    </location>
</feature>
<dbReference type="NCBIfam" id="TIGR02258">
    <property type="entry name" value="2_5_ligase"/>
    <property type="match status" value="1"/>
</dbReference>
<feature type="compositionally biased region" description="Low complexity" evidence="3">
    <location>
        <begin position="10"/>
        <end position="43"/>
    </location>
</feature>
<feature type="region of interest" description="Disordered" evidence="3">
    <location>
        <begin position="1"/>
        <end position="43"/>
    </location>
</feature>
<organism evidence="5 6">
    <name type="scientific">Bordetella genomosp. 10</name>
    <dbReference type="NCBI Taxonomy" id="1416804"/>
    <lineage>
        <taxon>Bacteria</taxon>
        <taxon>Pseudomonadati</taxon>
        <taxon>Pseudomonadota</taxon>
        <taxon>Betaproteobacteria</taxon>
        <taxon>Burkholderiales</taxon>
        <taxon>Alcaligenaceae</taxon>
        <taxon>Bordetella</taxon>
    </lineage>
</organism>
<dbReference type="InterPro" id="IPR014051">
    <property type="entry name" value="Phosphoesterase_HXTX"/>
</dbReference>
<dbReference type="InterPro" id="IPR009097">
    <property type="entry name" value="Cyclic_Pdiesterase"/>
</dbReference>
<dbReference type="EC" id="3.1.4.58" evidence="2"/>
<evidence type="ECO:0000256" key="2">
    <source>
        <dbReference type="HAMAP-Rule" id="MF_01940"/>
    </source>
</evidence>
<gene>
    <name evidence="5" type="ORF">CAL29_01155</name>
</gene>
<dbReference type="RefSeq" id="WP_094851180.1">
    <property type="nucleotide sequence ID" value="NZ_NEVM01000001.1"/>
</dbReference>
<comment type="caution">
    <text evidence="5">The sequence shown here is derived from an EMBL/GenBank/DDBJ whole genome shotgun (WGS) entry which is preliminary data.</text>
</comment>
<dbReference type="PANTHER" id="PTHR35561:SF1">
    <property type="entry name" value="RNA 2',3'-CYCLIC PHOSPHODIESTERASE"/>
    <property type="match status" value="1"/>
</dbReference>
<sequence length="218" mass="23152">MNDGPRDTPADPAAPATSGAPACPIAPASPDAARGAAGAPAAQSTTAQRPVRLFFALWPDAATVRALSAWSAQAQAVCGGRAMRPETLHLTLAFLGQVPAELVEPLTRLTLRRPFAPGSLRLDRYGVFPRQRIVWAGPGDGAPALAAEVDALWRDLGALGDLRPDHPFRPHVTLLRNADTAMPPPPPPPALDWHYERCMLVQSAQDGQSRYLVKAASR</sequence>